<keyword evidence="9" id="KW-0521">NADP</keyword>
<evidence type="ECO:0000256" key="1">
    <source>
        <dbReference type="ARBA" id="ARBA00004141"/>
    </source>
</evidence>
<keyword evidence="7" id="KW-0274">FAD</keyword>
<dbReference type="Pfam" id="PF08022">
    <property type="entry name" value="FAD_binding_8"/>
    <property type="match status" value="1"/>
</dbReference>
<sequence>MWTPSRGSNARRTTGHRRIADYLADDQTTNTDTSDNESFTTAYGEDYFFNAAAAGGTPGRGGMLPAFLADQGDLVEVMLELDEESMVVRSVTPTSAALYGTAMPHTPDAPRLSRCSSTSSRIRKKFAWLRSPSPAPSPSPTPAELQREAAMAARERRRIQARVNRSRAGAKRALKGLRFISRTTGTAEAAELWRRVEDRFNALARDGLLSRDNFGECIGMVDSKEFAEGIFDALARRRRQNLERITKEELYDFWLQISDQSFDARLQIFFDMVDTNVDGRITREEVQELIVLSASANKLAKLKEQAEEYASLIMEELDPENLGYIELWQLETLLLQRDTYMNYSRPLSTASGAQWSQNLGVGLSGAVPATVGGAPGAGAGGENANRGGGGMMTRRREHWGRGVRKAAARVRVAAEENWRRAWVLALWFAAMAALFVWKFVQYRRTAGFQVMGYCLPTAKGAAETLKLNMALVLLPVCRNTLTWLRSSWARFFVPFDDNITFHKMIATAIVVGITLHAGNHLACDFPRVIASAPEEYRLVESAFGAQKPSYAGLLSGVEGVTGIAMVVLMTVSFTLATHPFRKGEKAAAASSTVSRLPAPLNRLAGFNAFWYSHHLLGIVYALLLVHGYFLFLVRRWYEKTTWMYISVPLVLYVGERMLRALRSNAHPVKILKVCLLPGSVLTITMSKPYGFRYRSGQYIFLQCPMISPFEWHPFSITSAPGDDYLTVHIRTNGDWTQELKRIFVENYFSPHINRRASFSELGAAEPRSLPRLLVDGPYGAPAQDFRNYDVLLLVGLGIGATPFISILRDLLNNIKLADELMDLAMETTQTSRSEDSANSFSVSTASSNRKRAYRTSRAHFYWVTREPLSFEWFKGVMNEVAEMDKKGVIELHNYLTSVYEERDARTTLLSMVQALNHAKHGVDIVSGTRVRTHFARPNWKEVFTKIASKHPNSTVGVFYCGAPTLAKELKNLSHEMSHKTTTRFHFHKEYF</sequence>
<dbReference type="GO" id="GO:0005509">
    <property type="term" value="F:calcium ion binding"/>
    <property type="evidence" value="ECO:0007669"/>
    <property type="project" value="InterPro"/>
</dbReference>
<dbReference type="InterPro" id="IPR039261">
    <property type="entry name" value="FNR_nucleotide-bd"/>
</dbReference>
<dbReference type="InterPro" id="IPR011992">
    <property type="entry name" value="EF-hand-dom_pair"/>
</dbReference>
<dbReference type="Proteomes" id="UP000008810">
    <property type="component" value="Chromosome 4"/>
</dbReference>
<keyword evidence="4" id="KW-0285">Flavoprotein</keyword>
<dbReference type="Gramene" id="KQJ90374">
    <property type="protein sequence ID" value="KQJ90374"/>
    <property type="gene ID" value="BRADI_4g31130v3"/>
</dbReference>
<evidence type="ECO:0000313" key="19">
    <source>
        <dbReference type="Proteomes" id="UP000008810"/>
    </source>
</evidence>
<dbReference type="InterPro" id="IPR013130">
    <property type="entry name" value="Fe3_Rdtase_TM_dom"/>
</dbReference>
<dbReference type="KEGG" id="bdi:100827423"/>
<evidence type="ECO:0000256" key="12">
    <source>
        <dbReference type="ARBA" id="ARBA00023136"/>
    </source>
</evidence>
<feature type="compositionally biased region" description="Polar residues" evidence="13">
    <location>
        <begin position="1"/>
        <end position="12"/>
    </location>
</feature>
<evidence type="ECO:0000256" key="9">
    <source>
        <dbReference type="ARBA" id="ARBA00022857"/>
    </source>
</evidence>
<evidence type="ECO:0000256" key="6">
    <source>
        <dbReference type="ARBA" id="ARBA00022723"/>
    </source>
</evidence>
<evidence type="ECO:0000259" key="16">
    <source>
        <dbReference type="PROSITE" id="PS51384"/>
    </source>
</evidence>
<dbReference type="CDD" id="cd00051">
    <property type="entry name" value="EFh"/>
    <property type="match status" value="1"/>
</dbReference>
<dbReference type="PROSITE" id="PS51384">
    <property type="entry name" value="FAD_FR"/>
    <property type="match status" value="1"/>
</dbReference>
<keyword evidence="19" id="KW-1185">Reference proteome</keyword>
<dbReference type="STRING" id="15368.I1IQD9"/>
<dbReference type="InterPro" id="IPR013623">
    <property type="entry name" value="NADPH_Ox"/>
</dbReference>
<dbReference type="EnsemblPlants" id="KQJ90374">
    <property type="protein sequence ID" value="KQJ90374"/>
    <property type="gene ID" value="BRADI_4g31130v3"/>
</dbReference>
<evidence type="ECO:0000256" key="5">
    <source>
        <dbReference type="ARBA" id="ARBA00022692"/>
    </source>
</evidence>
<evidence type="ECO:0000313" key="17">
    <source>
        <dbReference type="EMBL" id="KQJ90374.1"/>
    </source>
</evidence>
<dbReference type="CDD" id="cd06186">
    <property type="entry name" value="NOX_Duox_like_FAD_NADP"/>
    <property type="match status" value="1"/>
</dbReference>
<dbReference type="Gene3D" id="3.40.50.80">
    <property type="entry name" value="Nucleotide-binding domain of ferredoxin-NADP reductase (FNR) module"/>
    <property type="match status" value="1"/>
</dbReference>
<dbReference type="SUPFAM" id="SSF52343">
    <property type="entry name" value="Ferredoxin reductase-like, C-terminal NADP-linked domain"/>
    <property type="match status" value="1"/>
</dbReference>
<reference evidence="17 18" key="1">
    <citation type="journal article" date="2010" name="Nature">
        <title>Genome sequencing and analysis of the model grass Brachypodium distachyon.</title>
        <authorList>
            <consortium name="International Brachypodium Initiative"/>
        </authorList>
    </citation>
    <scope>NUCLEOTIDE SEQUENCE [LARGE SCALE GENOMIC DNA]</scope>
    <source>
        <strain evidence="17 18">Bd21</strain>
    </source>
</reference>
<dbReference type="InterPro" id="IPR002048">
    <property type="entry name" value="EF_hand_dom"/>
</dbReference>
<dbReference type="SUPFAM" id="SSF63380">
    <property type="entry name" value="Riboflavin synthase domain-like"/>
    <property type="match status" value="1"/>
</dbReference>
<proteinExistence type="inferred from homology"/>
<evidence type="ECO:0000256" key="4">
    <source>
        <dbReference type="ARBA" id="ARBA00022630"/>
    </source>
</evidence>
<comment type="subcellular location">
    <subcellularLocation>
        <location evidence="1">Membrane</location>
        <topology evidence="1">Multi-pass membrane protein</topology>
    </subcellularLocation>
</comment>
<feature type="compositionally biased region" description="Low complexity" evidence="13">
    <location>
        <begin position="142"/>
        <end position="152"/>
    </location>
</feature>
<evidence type="ECO:0000256" key="2">
    <source>
        <dbReference type="ARBA" id="ARBA00007975"/>
    </source>
</evidence>
<keyword evidence="6" id="KW-0479">Metal-binding</keyword>
<keyword evidence="10 14" id="KW-1133">Transmembrane helix</keyword>
<dbReference type="EMBL" id="CM000883">
    <property type="protein sequence ID" value="KQJ90374.1"/>
    <property type="molecule type" value="Genomic_DNA"/>
</dbReference>
<feature type="compositionally biased region" description="Low complexity" evidence="13">
    <location>
        <begin position="25"/>
        <end position="36"/>
    </location>
</feature>
<keyword evidence="8" id="KW-0106">Calcium</keyword>
<feature type="region of interest" description="Disordered" evidence="13">
    <location>
        <begin position="1"/>
        <end position="36"/>
    </location>
</feature>
<dbReference type="eggNOG" id="KOG0039">
    <property type="taxonomic scope" value="Eukaryota"/>
</dbReference>
<dbReference type="FunFam" id="1.10.238.10:FF:000049">
    <property type="entry name" value="Respiratory burst oxidase homolog A"/>
    <property type="match status" value="1"/>
</dbReference>
<dbReference type="OMA" id="IGRAKFG"/>
<evidence type="ECO:0000256" key="3">
    <source>
        <dbReference type="ARBA" id="ARBA00022559"/>
    </source>
</evidence>
<dbReference type="HOGENOM" id="CLU_005646_6_0_1"/>
<dbReference type="SUPFAM" id="SSF47473">
    <property type="entry name" value="EF-hand"/>
    <property type="match status" value="1"/>
</dbReference>
<dbReference type="Pfam" id="PF01794">
    <property type="entry name" value="Ferric_reduct"/>
    <property type="match status" value="1"/>
</dbReference>
<evidence type="ECO:0000256" key="7">
    <source>
        <dbReference type="ARBA" id="ARBA00022827"/>
    </source>
</evidence>
<keyword evidence="3" id="KW-0575">Peroxidase</keyword>
<reference evidence="17" key="2">
    <citation type="submission" date="2017-06" db="EMBL/GenBank/DDBJ databases">
        <title>WGS assembly of Brachypodium distachyon.</title>
        <authorList>
            <consortium name="The International Brachypodium Initiative"/>
            <person name="Lucas S."/>
            <person name="Harmon-Smith M."/>
            <person name="Lail K."/>
            <person name="Tice H."/>
            <person name="Grimwood J."/>
            <person name="Bruce D."/>
            <person name="Barry K."/>
            <person name="Shu S."/>
            <person name="Lindquist E."/>
            <person name="Wang M."/>
            <person name="Pitluck S."/>
            <person name="Vogel J.P."/>
            <person name="Garvin D.F."/>
            <person name="Mockler T.C."/>
            <person name="Schmutz J."/>
            <person name="Rokhsar D."/>
            <person name="Bevan M.W."/>
        </authorList>
    </citation>
    <scope>NUCLEOTIDE SEQUENCE</scope>
    <source>
        <strain evidence="17">Bd21</strain>
    </source>
</reference>
<dbReference type="InterPro" id="IPR000778">
    <property type="entry name" value="Cyt_b245_heavy_chain"/>
</dbReference>
<feature type="region of interest" description="Disordered" evidence="13">
    <location>
        <begin position="130"/>
        <end position="152"/>
    </location>
</feature>
<dbReference type="FunFam" id="3.40.50.80:FF:000028">
    <property type="entry name" value="Respiratory burst oxidase protein E"/>
    <property type="match status" value="1"/>
</dbReference>
<dbReference type="OrthoDB" id="167398at2759"/>
<dbReference type="GO" id="GO:0005886">
    <property type="term" value="C:plasma membrane"/>
    <property type="evidence" value="ECO:0000318"/>
    <property type="project" value="GO_Central"/>
</dbReference>
<dbReference type="InterPro" id="IPR050369">
    <property type="entry name" value="RBOH/FRE"/>
</dbReference>
<dbReference type="InterPro" id="IPR017938">
    <property type="entry name" value="Riboflavin_synthase-like_b-brl"/>
</dbReference>
<dbReference type="Gene3D" id="2.40.30.10">
    <property type="entry name" value="Translation factors"/>
    <property type="match status" value="1"/>
</dbReference>
<evidence type="ECO:0000256" key="13">
    <source>
        <dbReference type="SAM" id="MobiDB-lite"/>
    </source>
</evidence>
<dbReference type="SFLD" id="SFLDG01169">
    <property type="entry name" value="NADPH_oxidase_subgroup_(NOX)"/>
    <property type="match status" value="1"/>
</dbReference>
<organism evidence="17">
    <name type="scientific">Brachypodium distachyon</name>
    <name type="common">Purple false brome</name>
    <name type="synonym">Trachynia distachya</name>
    <dbReference type="NCBI Taxonomy" id="15368"/>
    <lineage>
        <taxon>Eukaryota</taxon>
        <taxon>Viridiplantae</taxon>
        <taxon>Streptophyta</taxon>
        <taxon>Embryophyta</taxon>
        <taxon>Tracheophyta</taxon>
        <taxon>Spermatophyta</taxon>
        <taxon>Magnoliopsida</taxon>
        <taxon>Liliopsida</taxon>
        <taxon>Poales</taxon>
        <taxon>Poaceae</taxon>
        <taxon>BOP clade</taxon>
        <taxon>Pooideae</taxon>
        <taxon>Stipodae</taxon>
        <taxon>Brachypodieae</taxon>
        <taxon>Brachypodium</taxon>
    </lineage>
</organism>
<evidence type="ECO:0000259" key="15">
    <source>
        <dbReference type="PROSITE" id="PS50222"/>
    </source>
</evidence>
<feature type="transmembrane region" description="Helical" evidence="14">
    <location>
        <begin position="421"/>
        <end position="440"/>
    </location>
</feature>
<dbReference type="GeneID" id="100827423"/>
<comment type="similarity">
    <text evidence="2">Belongs to the RBOH (TC 5.B.1.3) family.</text>
</comment>
<dbReference type="RefSeq" id="XP_003578168.1">
    <property type="nucleotide sequence ID" value="XM_003578120.4"/>
</dbReference>
<dbReference type="Pfam" id="PF08030">
    <property type="entry name" value="NAD_binding_6"/>
    <property type="match status" value="1"/>
</dbReference>
<dbReference type="PANTHER" id="PTHR11972">
    <property type="entry name" value="NADPH OXIDASE"/>
    <property type="match status" value="1"/>
</dbReference>
<dbReference type="InterPro" id="IPR013121">
    <property type="entry name" value="Fe_red_NAD-bd_6"/>
</dbReference>
<dbReference type="InterPro" id="IPR017927">
    <property type="entry name" value="FAD-bd_FR_type"/>
</dbReference>
<protein>
    <submittedName>
        <fullName evidence="17 18">Uncharacterized protein</fullName>
    </submittedName>
</protein>
<feature type="transmembrane region" description="Helical" evidence="14">
    <location>
        <begin position="609"/>
        <end position="633"/>
    </location>
</feature>
<feature type="transmembrane region" description="Helical" evidence="14">
    <location>
        <begin position="790"/>
        <end position="807"/>
    </location>
</feature>
<dbReference type="FunCoup" id="I1IQD9">
    <property type="interactions" value="864"/>
</dbReference>
<feature type="transmembrane region" description="Helical" evidence="14">
    <location>
        <begin position="550"/>
        <end position="575"/>
    </location>
</feature>
<dbReference type="AlphaFoldDB" id="I1IQD9"/>
<evidence type="ECO:0000256" key="8">
    <source>
        <dbReference type="ARBA" id="ARBA00022837"/>
    </source>
</evidence>
<dbReference type="GO" id="GO:0004601">
    <property type="term" value="F:peroxidase activity"/>
    <property type="evidence" value="ECO:0007669"/>
    <property type="project" value="UniProtKB-KW"/>
</dbReference>
<dbReference type="GO" id="GO:0016174">
    <property type="term" value="F:NAD(P)H oxidase H2O2-forming activity"/>
    <property type="evidence" value="ECO:0000318"/>
    <property type="project" value="GO_Central"/>
</dbReference>
<evidence type="ECO:0000256" key="11">
    <source>
        <dbReference type="ARBA" id="ARBA00023002"/>
    </source>
</evidence>
<evidence type="ECO:0000313" key="18">
    <source>
        <dbReference type="EnsemblPlants" id="KQJ90374"/>
    </source>
</evidence>
<evidence type="ECO:0000256" key="10">
    <source>
        <dbReference type="ARBA" id="ARBA00022989"/>
    </source>
</evidence>
<feature type="domain" description="FAD-binding FR-type" evidence="16">
    <location>
        <begin position="663"/>
        <end position="784"/>
    </location>
</feature>
<dbReference type="FunFam" id="2.40.30.10:FF:000019">
    <property type="entry name" value="Respiratory burst oxidase homolog A"/>
    <property type="match status" value="1"/>
</dbReference>
<accession>I1IQD9</accession>
<dbReference type="Gene3D" id="1.10.238.10">
    <property type="entry name" value="EF-hand"/>
    <property type="match status" value="1"/>
</dbReference>
<dbReference type="Pfam" id="PF08414">
    <property type="entry name" value="NADPH_Ox"/>
    <property type="match status" value="1"/>
</dbReference>
<keyword evidence="5 14" id="KW-0812">Transmembrane</keyword>
<dbReference type="InterPro" id="IPR013112">
    <property type="entry name" value="FAD-bd_8"/>
</dbReference>
<gene>
    <name evidence="18" type="primary">LOC100827423</name>
    <name evidence="17" type="ORF">BRADI_4g31130v3</name>
</gene>
<dbReference type="PRINTS" id="PR00466">
    <property type="entry name" value="GP91PHOX"/>
</dbReference>
<evidence type="ECO:0000256" key="14">
    <source>
        <dbReference type="SAM" id="Phobius"/>
    </source>
</evidence>
<keyword evidence="12 14" id="KW-0472">Membrane</keyword>
<dbReference type="PROSITE" id="PS50222">
    <property type="entry name" value="EF_HAND_2"/>
    <property type="match status" value="1"/>
</dbReference>
<keyword evidence="11" id="KW-0560">Oxidoreductase</keyword>
<reference evidence="18" key="3">
    <citation type="submission" date="2018-08" db="UniProtKB">
        <authorList>
            <consortium name="EnsemblPlants"/>
        </authorList>
    </citation>
    <scope>IDENTIFICATION</scope>
    <source>
        <strain evidence="18">cv. Bd21</strain>
    </source>
</reference>
<feature type="domain" description="EF-hand" evidence="15">
    <location>
        <begin position="261"/>
        <end position="296"/>
    </location>
</feature>
<name>I1IQD9_BRADI</name>
<dbReference type="PANTHER" id="PTHR11972:SF44">
    <property type="entry name" value="RESPIRATORY BURST OXIDASE HOMOLOG PROTEIN E"/>
    <property type="match status" value="1"/>
</dbReference>